<name>A0AAD3S5V3_NEPGR</name>
<evidence type="ECO:0000256" key="1">
    <source>
        <dbReference type="SAM" id="MobiDB-lite"/>
    </source>
</evidence>
<evidence type="ECO:0000313" key="2">
    <source>
        <dbReference type="EMBL" id="GMH04916.1"/>
    </source>
</evidence>
<dbReference type="EMBL" id="BSYO01000005">
    <property type="protein sequence ID" value="GMH04916.1"/>
    <property type="molecule type" value="Genomic_DNA"/>
</dbReference>
<dbReference type="Proteomes" id="UP001279734">
    <property type="component" value="Unassembled WGS sequence"/>
</dbReference>
<feature type="compositionally biased region" description="Polar residues" evidence="1">
    <location>
        <begin position="479"/>
        <end position="496"/>
    </location>
</feature>
<dbReference type="AlphaFoldDB" id="A0AAD3S5V3"/>
<gene>
    <name evidence="2" type="ORF">Nepgr_006756</name>
</gene>
<keyword evidence="3" id="KW-1185">Reference proteome</keyword>
<evidence type="ECO:0000313" key="3">
    <source>
        <dbReference type="Proteomes" id="UP001279734"/>
    </source>
</evidence>
<organism evidence="2 3">
    <name type="scientific">Nepenthes gracilis</name>
    <name type="common">Slender pitcher plant</name>
    <dbReference type="NCBI Taxonomy" id="150966"/>
    <lineage>
        <taxon>Eukaryota</taxon>
        <taxon>Viridiplantae</taxon>
        <taxon>Streptophyta</taxon>
        <taxon>Embryophyta</taxon>
        <taxon>Tracheophyta</taxon>
        <taxon>Spermatophyta</taxon>
        <taxon>Magnoliopsida</taxon>
        <taxon>eudicotyledons</taxon>
        <taxon>Gunneridae</taxon>
        <taxon>Pentapetalae</taxon>
        <taxon>Caryophyllales</taxon>
        <taxon>Nepenthaceae</taxon>
        <taxon>Nepenthes</taxon>
    </lineage>
</organism>
<feature type="region of interest" description="Disordered" evidence="1">
    <location>
        <begin position="355"/>
        <end position="510"/>
    </location>
</feature>
<sequence length="510" mass="53420">MISSSVKPSISAVSAKSAEVLSRSSVGFTLFPTPFGGSMPPSLHALPSGAQATDVPPVGLTRRTPSCLAPGATRLAEPSVGSGCLGLLLVETRPECSLNQRGLCLTMKCLYRADFENALVLSFFVWTSRTLLSLCSPLITVRCGACLALMPPSTGYRVPAPAAVSVASLDAAPMLNDDPHCCLNVEVCPLLLLSITASCSRVARDSCCFLLLVGCADAHWFVVSLKAFAVQSTLAVLFCQQNKFNGSKAAASSVDIENQVGPGILWVDGWDRPADPGEEPCITCRTYRSYLPCMMLPIRGKGPEDRKAVPQSQKSPSMGHVEALSQGIALWVHQCLVASLEADVCYCDPAPSDSQLPAPPAMAGPSAVPSSSSTIPLPSCLDSGFPSASPFPEGADTSPQNLPQPPSLPQPIPIDPPSGPFPPSFPSLPNSSELGGPKGHRLPLPRNLEGYKNVKSTVNVPRGMQHPSPNLPPSFAADSVSTSSKQTMAPNLSMEPTASPPLASWSSLVK</sequence>
<comment type="caution">
    <text evidence="2">The sequence shown here is derived from an EMBL/GenBank/DDBJ whole genome shotgun (WGS) entry which is preliminary data.</text>
</comment>
<proteinExistence type="predicted"/>
<protein>
    <submittedName>
        <fullName evidence="2">Uncharacterized protein</fullName>
    </submittedName>
</protein>
<accession>A0AAD3S5V3</accession>
<reference evidence="2" key="1">
    <citation type="submission" date="2023-05" db="EMBL/GenBank/DDBJ databases">
        <title>Nepenthes gracilis genome sequencing.</title>
        <authorList>
            <person name="Fukushima K."/>
        </authorList>
    </citation>
    <scope>NUCLEOTIDE SEQUENCE</scope>
    <source>
        <strain evidence="2">SING2019-196</strain>
    </source>
</reference>
<feature type="compositionally biased region" description="Pro residues" evidence="1">
    <location>
        <begin position="402"/>
        <end position="426"/>
    </location>
</feature>